<evidence type="ECO:0000259" key="3">
    <source>
        <dbReference type="PROSITE" id="PS51677"/>
    </source>
</evidence>
<organism evidence="4 5">
    <name type="scientific">Clostridium thermobutyricum DSM 4928</name>
    <dbReference type="NCBI Taxonomy" id="1121339"/>
    <lineage>
        <taxon>Bacteria</taxon>
        <taxon>Bacillati</taxon>
        <taxon>Bacillota</taxon>
        <taxon>Clostridia</taxon>
        <taxon>Eubacteriales</taxon>
        <taxon>Clostridiaceae</taxon>
        <taxon>Clostridium</taxon>
    </lineage>
</organism>
<dbReference type="EC" id="3.5.1.104" evidence="4"/>
<dbReference type="InterPro" id="IPR050248">
    <property type="entry name" value="Polysacc_deacetylase_ArnD"/>
</dbReference>
<evidence type="ECO:0000256" key="1">
    <source>
        <dbReference type="SAM" id="MobiDB-lite"/>
    </source>
</evidence>
<keyword evidence="2" id="KW-0812">Transmembrane</keyword>
<feature type="compositionally biased region" description="Polar residues" evidence="1">
    <location>
        <begin position="45"/>
        <end position="61"/>
    </location>
</feature>
<dbReference type="Gene3D" id="3.20.20.370">
    <property type="entry name" value="Glycoside hydrolase/deacetylase"/>
    <property type="match status" value="1"/>
</dbReference>
<feature type="region of interest" description="Disordered" evidence="1">
    <location>
        <begin position="45"/>
        <end position="66"/>
    </location>
</feature>
<dbReference type="AlphaFoldDB" id="A0A1V4SWK6"/>
<dbReference type="GO" id="GO:0016810">
    <property type="term" value="F:hydrolase activity, acting on carbon-nitrogen (but not peptide) bonds"/>
    <property type="evidence" value="ECO:0007669"/>
    <property type="project" value="InterPro"/>
</dbReference>
<name>A0A1V4SWK6_9CLOT</name>
<evidence type="ECO:0000313" key="5">
    <source>
        <dbReference type="Proteomes" id="UP000191448"/>
    </source>
</evidence>
<dbReference type="RefSeq" id="WP_080022400.1">
    <property type="nucleotide sequence ID" value="NZ_LTAY01000030.1"/>
</dbReference>
<keyword evidence="2" id="KW-1133">Transmembrane helix</keyword>
<dbReference type="SUPFAM" id="SSF88713">
    <property type="entry name" value="Glycoside hydrolase/deacetylase"/>
    <property type="match status" value="1"/>
</dbReference>
<keyword evidence="2" id="KW-0472">Membrane</keyword>
<sequence length="328" mass="36872">MARYKKRKNVNFKVVVIGVVVALVVIIGGVMHFVEAKAKDKPIDNTKTLENNQNVQNQDQKSQNKEVVTENKYGYPEQGSNIIESAKSYAVPANQVFTMLNSKARVNNEKEVFLTFDDGPSQNTPKILKILKQYGVHATFFALGSNLENSSENREYLKDIYESGNAIANHTYSHNFHKLYPSNNVNVNVFMKEIAETDKIMRNILGDNFNTRVLRMPGGYMSRVYYHDKNLNALKEALKETGVVSIDWDAETGDATGNGIAPNRLINTAIKESANKEHVVLLMHDAAAKKTTVEALPKLIEYYKNQGYAFKVISNPEQTNSDQTNSEQ</sequence>
<protein>
    <submittedName>
        <fullName evidence="4">Peptidoglycan-N-acetylglucosamine deacetylase</fullName>
        <ecNumber evidence="4">3.5.1.104</ecNumber>
    </submittedName>
</protein>
<dbReference type="PANTHER" id="PTHR10587">
    <property type="entry name" value="GLYCOSYL TRANSFERASE-RELATED"/>
    <property type="match status" value="1"/>
</dbReference>
<keyword evidence="4" id="KW-0378">Hydrolase</keyword>
<dbReference type="EMBL" id="LTAY01000030">
    <property type="protein sequence ID" value="OPX48606.1"/>
    <property type="molecule type" value="Genomic_DNA"/>
</dbReference>
<evidence type="ECO:0000313" key="4">
    <source>
        <dbReference type="EMBL" id="OPX48606.1"/>
    </source>
</evidence>
<accession>A0A1V4SWK6</accession>
<dbReference type="Pfam" id="PF01522">
    <property type="entry name" value="Polysacc_deac_1"/>
    <property type="match status" value="1"/>
</dbReference>
<proteinExistence type="predicted"/>
<feature type="transmembrane region" description="Helical" evidence="2">
    <location>
        <begin position="12"/>
        <end position="34"/>
    </location>
</feature>
<evidence type="ECO:0000256" key="2">
    <source>
        <dbReference type="SAM" id="Phobius"/>
    </source>
</evidence>
<reference evidence="4 5" key="1">
    <citation type="submission" date="2016-02" db="EMBL/GenBank/DDBJ databases">
        <title>Genome sequence of Clostridium thermobutyricum DSM 4928.</title>
        <authorList>
            <person name="Poehlein A."/>
            <person name="Daniel R."/>
        </authorList>
    </citation>
    <scope>NUCLEOTIDE SEQUENCE [LARGE SCALE GENOMIC DNA]</scope>
    <source>
        <strain evidence="4 5">DSM 4928</strain>
    </source>
</reference>
<dbReference type="InterPro" id="IPR011330">
    <property type="entry name" value="Glyco_hydro/deAcase_b/a-brl"/>
</dbReference>
<gene>
    <name evidence="4" type="primary">pgdA_6</name>
    <name evidence="4" type="ORF">CLTHE_11370</name>
</gene>
<comment type="caution">
    <text evidence="4">The sequence shown here is derived from an EMBL/GenBank/DDBJ whole genome shotgun (WGS) entry which is preliminary data.</text>
</comment>
<dbReference type="OrthoDB" id="258610at2"/>
<dbReference type="PROSITE" id="PS51677">
    <property type="entry name" value="NODB"/>
    <property type="match status" value="1"/>
</dbReference>
<dbReference type="GO" id="GO:0005975">
    <property type="term" value="P:carbohydrate metabolic process"/>
    <property type="evidence" value="ECO:0007669"/>
    <property type="project" value="InterPro"/>
</dbReference>
<dbReference type="PANTHER" id="PTHR10587:SF125">
    <property type="entry name" value="POLYSACCHARIDE DEACETYLASE YHEN-RELATED"/>
    <property type="match status" value="1"/>
</dbReference>
<feature type="domain" description="NodB homology" evidence="3">
    <location>
        <begin position="110"/>
        <end position="311"/>
    </location>
</feature>
<dbReference type="Proteomes" id="UP000191448">
    <property type="component" value="Unassembled WGS sequence"/>
</dbReference>
<dbReference type="CDD" id="cd10944">
    <property type="entry name" value="CE4_SmPgdA_like"/>
    <property type="match status" value="1"/>
</dbReference>
<dbReference type="InterPro" id="IPR002509">
    <property type="entry name" value="NODB_dom"/>
</dbReference>